<dbReference type="GeneID" id="22916455"/>
<keyword evidence="2" id="KW-1185">Reference proteome</keyword>
<dbReference type="AlphaFoldDB" id="A0A023AXE6"/>
<dbReference type="Proteomes" id="UP000019763">
    <property type="component" value="Unassembled WGS sequence"/>
</dbReference>
<gene>
    <name evidence="1" type="ORF">GNI_207500</name>
</gene>
<dbReference type="InterPro" id="IPR036397">
    <property type="entry name" value="RNaseH_sf"/>
</dbReference>
<dbReference type="EMBL" id="AFNH02001617">
    <property type="protein sequence ID" value="EZG42920.1"/>
    <property type="molecule type" value="Genomic_DNA"/>
</dbReference>
<comment type="caution">
    <text evidence="1">The sequence shown here is derived from an EMBL/GenBank/DDBJ whole genome shotgun (WGS) entry which is preliminary data.</text>
</comment>
<organism evidence="1 2">
    <name type="scientific">Gregarina niphandrodes</name>
    <name type="common">Septate eugregarine</name>
    <dbReference type="NCBI Taxonomy" id="110365"/>
    <lineage>
        <taxon>Eukaryota</taxon>
        <taxon>Sar</taxon>
        <taxon>Alveolata</taxon>
        <taxon>Apicomplexa</taxon>
        <taxon>Conoidasida</taxon>
        <taxon>Gregarinasina</taxon>
        <taxon>Eugregarinorida</taxon>
        <taxon>Gregarinidae</taxon>
        <taxon>Gregarina</taxon>
    </lineage>
</organism>
<evidence type="ECO:0000313" key="1">
    <source>
        <dbReference type="EMBL" id="EZG42920.1"/>
    </source>
</evidence>
<dbReference type="Gene3D" id="3.30.420.10">
    <property type="entry name" value="Ribonuclease H-like superfamily/Ribonuclease H"/>
    <property type="match status" value="1"/>
</dbReference>
<protein>
    <submittedName>
        <fullName evidence="1">Uncharacterized protein</fullName>
    </submittedName>
</protein>
<dbReference type="VEuPathDB" id="CryptoDB:GNI_207500"/>
<proteinExistence type="predicted"/>
<dbReference type="GO" id="GO:0003676">
    <property type="term" value="F:nucleic acid binding"/>
    <property type="evidence" value="ECO:0007669"/>
    <property type="project" value="InterPro"/>
</dbReference>
<accession>A0A023AXE6</accession>
<evidence type="ECO:0000313" key="2">
    <source>
        <dbReference type="Proteomes" id="UP000019763"/>
    </source>
</evidence>
<name>A0A023AXE6_GRENI</name>
<sequence length="64" mass="6740">MRTMNYLLVALSREDPSSWAKYVSGLMLAYNASANEATGSSPFEMNTEAAAGVDNNDQGCGTGC</sequence>
<reference evidence="1" key="1">
    <citation type="submission" date="2013-12" db="EMBL/GenBank/DDBJ databases">
        <authorList>
            <person name="Omoto C.K."/>
            <person name="Sibley D."/>
            <person name="Venepally P."/>
            <person name="Hadjithomas M."/>
            <person name="Karamycheva S."/>
            <person name="Brunk B."/>
            <person name="Roos D."/>
            <person name="Caler E."/>
            <person name="Lorenzi H."/>
        </authorList>
    </citation>
    <scope>NUCLEOTIDE SEQUENCE</scope>
</reference>
<dbReference type="RefSeq" id="XP_011133804.1">
    <property type="nucleotide sequence ID" value="XM_011135502.1"/>
</dbReference>